<dbReference type="Proteomes" id="UP000610456">
    <property type="component" value="Unassembled WGS sequence"/>
</dbReference>
<feature type="transmembrane region" description="Helical" evidence="5">
    <location>
        <begin position="177"/>
        <end position="196"/>
    </location>
</feature>
<protein>
    <recommendedName>
        <fullName evidence="8">ZIP Zinc transporter</fullName>
    </recommendedName>
</protein>
<feature type="transmembrane region" description="Helical" evidence="5">
    <location>
        <begin position="57"/>
        <end position="76"/>
    </location>
</feature>
<evidence type="ECO:0008006" key="8">
    <source>
        <dbReference type="Google" id="ProtNLM"/>
    </source>
</evidence>
<dbReference type="AlphaFoldDB" id="A0A918SMD6"/>
<dbReference type="EMBL" id="BMXB01000024">
    <property type="protein sequence ID" value="GHA50647.1"/>
    <property type="molecule type" value="Genomic_DNA"/>
</dbReference>
<evidence type="ECO:0000313" key="7">
    <source>
        <dbReference type="Proteomes" id="UP000610456"/>
    </source>
</evidence>
<reference evidence="6" key="2">
    <citation type="submission" date="2020-09" db="EMBL/GenBank/DDBJ databases">
        <authorList>
            <person name="Sun Q."/>
            <person name="Kim S."/>
        </authorList>
    </citation>
    <scope>NUCLEOTIDE SEQUENCE</scope>
    <source>
        <strain evidence="6">KCTC 12719</strain>
    </source>
</reference>
<dbReference type="GO" id="GO:0016020">
    <property type="term" value="C:membrane"/>
    <property type="evidence" value="ECO:0007669"/>
    <property type="project" value="UniProtKB-SubCell"/>
</dbReference>
<evidence type="ECO:0000256" key="5">
    <source>
        <dbReference type="SAM" id="Phobius"/>
    </source>
</evidence>
<keyword evidence="4 5" id="KW-0472">Membrane</keyword>
<accession>A0A918SMD6</accession>
<dbReference type="RefSeq" id="WP_189606298.1">
    <property type="nucleotide sequence ID" value="NZ_BMXB01000024.1"/>
</dbReference>
<evidence type="ECO:0000256" key="2">
    <source>
        <dbReference type="ARBA" id="ARBA00022692"/>
    </source>
</evidence>
<dbReference type="Pfam" id="PF02535">
    <property type="entry name" value="Zip"/>
    <property type="match status" value="1"/>
</dbReference>
<comment type="subcellular location">
    <subcellularLocation>
        <location evidence="1">Membrane</location>
        <topology evidence="1">Multi-pass membrane protein</topology>
    </subcellularLocation>
</comment>
<evidence type="ECO:0000256" key="4">
    <source>
        <dbReference type="ARBA" id="ARBA00023136"/>
    </source>
</evidence>
<evidence type="ECO:0000313" key="6">
    <source>
        <dbReference type="EMBL" id="GHA50647.1"/>
    </source>
</evidence>
<proteinExistence type="predicted"/>
<keyword evidence="2 5" id="KW-0812">Transmembrane</keyword>
<keyword evidence="3 5" id="KW-1133">Transmembrane helix</keyword>
<feature type="transmembrane region" description="Helical" evidence="5">
    <location>
        <begin position="119"/>
        <end position="139"/>
    </location>
</feature>
<organism evidence="6 7">
    <name type="scientific">Salinimicrobium marinum</name>
    <dbReference type="NCBI Taxonomy" id="680283"/>
    <lineage>
        <taxon>Bacteria</taxon>
        <taxon>Pseudomonadati</taxon>
        <taxon>Bacteroidota</taxon>
        <taxon>Flavobacteriia</taxon>
        <taxon>Flavobacteriales</taxon>
        <taxon>Flavobacteriaceae</taxon>
        <taxon>Salinimicrobium</taxon>
    </lineage>
</organism>
<sequence>MIYFLPILSVVIGFATALFLKPKNALGLKLLLAFSGSYLLSVTVFEFLPDVYATENPYIGIFIMGGILLQISLEFLSRGAEHGHLHHDENSTKFPWLLLISLCIHSLLEGFPLNDREHLLHGVVLHKIPVAIILATFLLNSKIGKPKAAFFLILFGLMTPLGSWLSRNFEVIKQFEVYINSVVIGIFLHISTTILFEASKNHKFNLGKLLVIIAGIIVAYLL</sequence>
<evidence type="ECO:0000256" key="1">
    <source>
        <dbReference type="ARBA" id="ARBA00004141"/>
    </source>
</evidence>
<feature type="transmembrane region" description="Helical" evidence="5">
    <location>
        <begin position="148"/>
        <end position="165"/>
    </location>
</feature>
<feature type="transmembrane region" description="Helical" evidence="5">
    <location>
        <begin position="6"/>
        <end position="21"/>
    </location>
</feature>
<name>A0A918SMD6_9FLAO</name>
<keyword evidence="7" id="KW-1185">Reference proteome</keyword>
<reference evidence="6" key="1">
    <citation type="journal article" date="2014" name="Int. J. Syst. Evol. Microbiol.">
        <title>Complete genome sequence of Corynebacterium casei LMG S-19264T (=DSM 44701T), isolated from a smear-ripened cheese.</title>
        <authorList>
            <consortium name="US DOE Joint Genome Institute (JGI-PGF)"/>
            <person name="Walter F."/>
            <person name="Albersmeier A."/>
            <person name="Kalinowski J."/>
            <person name="Ruckert C."/>
        </authorList>
    </citation>
    <scope>NUCLEOTIDE SEQUENCE</scope>
    <source>
        <strain evidence="6">KCTC 12719</strain>
    </source>
</reference>
<dbReference type="GO" id="GO:0046873">
    <property type="term" value="F:metal ion transmembrane transporter activity"/>
    <property type="evidence" value="ECO:0007669"/>
    <property type="project" value="InterPro"/>
</dbReference>
<dbReference type="InterPro" id="IPR003689">
    <property type="entry name" value="ZIP"/>
</dbReference>
<feature type="transmembrane region" description="Helical" evidence="5">
    <location>
        <begin position="203"/>
        <end position="221"/>
    </location>
</feature>
<evidence type="ECO:0000256" key="3">
    <source>
        <dbReference type="ARBA" id="ARBA00022989"/>
    </source>
</evidence>
<feature type="transmembrane region" description="Helical" evidence="5">
    <location>
        <begin position="28"/>
        <end position="45"/>
    </location>
</feature>
<comment type="caution">
    <text evidence="6">The sequence shown here is derived from an EMBL/GenBank/DDBJ whole genome shotgun (WGS) entry which is preliminary data.</text>
</comment>
<gene>
    <name evidence="6" type="ORF">GCM10007103_34330</name>
</gene>